<feature type="signal peptide" evidence="9">
    <location>
        <begin position="1"/>
        <end position="20"/>
    </location>
</feature>
<evidence type="ECO:0000313" key="12">
    <source>
        <dbReference type="Proteomes" id="UP000663868"/>
    </source>
</evidence>
<keyword evidence="3" id="KW-0343">GTPase activation</keyword>
<dbReference type="PROSITE" id="PS50086">
    <property type="entry name" value="TBC_RABGAP"/>
    <property type="match status" value="1"/>
</dbReference>
<dbReference type="SUPFAM" id="SSF47923">
    <property type="entry name" value="Ypt/Rab-GAP domain of gyp1p"/>
    <property type="match status" value="2"/>
</dbReference>
<evidence type="ECO:0000256" key="6">
    <source>
        <dbReference type="ARBA" id="ARBA00059763"/>
    </source>
</evidence>
<proteinExistence type="predicted"/>
<dbReference type="FunFam" id="1.10.8.270:FF:000019">
    <property type="entry name" value="TBC1 domain family member 13"/>
    <property type="match status" value="1"/>
</dbReference>
<dbReference type="Gene3D" id="1.10.8.270">
    <property type="entry name" value="putative rabgap domain of human tbc1 domain family member 14 like domains"/>
    <property type="match status" value="1"/>
</dbReference>
<evidence type="ECO:0000256" key="9">
    <source>
        <dbReference type="SAM" id="SignalP"/>
    </source>
</evidence>
<comment type="function">
    <text evidence="6">Acts as a GTPase-activating protein for RAB35. Together with RAB35 may be involved in regulation of insulin-induced glucose transporter SLC2A4/GLUT4 translocation to the plasma membrane in adipocytes.</text>
</comment>
<dbReference type="Gene3D" id="1.10.472.80">
    <property type="entry name" value="Ypt/Rab-GAP domain of gyp1p, domain 3"/>
    <property type="match status" value="1"/>
</dbReference>
<evidence type="ECO:0000256" key="2">
    <source>
        <dbReference type="ARBA" id="ARBA00004496"/>
    </source>
</evidence>
<dbReference type="GO" id="GO:0005096">
    <property type="term" value="F:GTPase activator activity"/>
    <property type="evidence" value="ECO:0007669"/>
    <property type="project" value="UniProtKB-KW"/>
</dbReference>
<protein>
    <recommendedName>
        <fullName evidence="8">TBC1 domain family member 13</fullName>
    </recommendedName>
</protein>
<feature type="chain" id="PRO_5032857815" description="TBC1 domain family member 13" evidence="9">
    <location>
        <begin position="21"/>
        <end position="533"/>
    </location>
</feature>
<dbReference type="SMART" id="SM00164">
    <property type="entry name" value="TBC"/>
    <property type="match status" value="1"/>
</dbReference>
<dbReference type="InterPro" id="IPR000195">
    <property type="entry name" value="Rab-GAP-TBC_dom"/>
</dbReference>
<keyword evidence="4" id="KW-0963">Cytoplasm</keyword>
<comment type="subcellular location">
    <subcellularLocation>
        <location evidence="2">Cytoplasm</location>
    </subcellularLocation>
    <subcellularLocation>
        <location evidence="1">Membrane</location>
    </subcellularLocation>
</comment>
<dbReference type="GO" id="GO:0005737">
    <property type="term" value="C:cytoplasm"/>
    <property type="evidence" value="ECO:0007669"/>
    <property type="project" value="UniProtKB-SubCell"/>
</dbReference>
<accession>A0A818QIV3</accession>
<evidence type="ECO:0000256" key="8">
    <source>
        <dbReference type="ARBA" id="ARBA00067477"/>
    </source>
</evidence>
<dbReference type="FunFam" id="1.10.472.80:FF:000009">
    <property type="entry name" value="TBC1 domain family member 13"/>
    <property type="match status" value="1"/>
</dbReference>
<evidence type="ECO:0000256" key="4">
    <source>
        <dbReference type="ARBA" id="ARBA00022490"/>
    </source>
</evidence>
<dbReference type="EMBL" id="CAJOBB010000285">
    <property type="protein sequence ID" value="CAF3639528.1"/>
    <property type="molecule type" value="Genomic_DNA"/>
</dbReference>
<dbReference type="PANTHER" id="PTHR22957:SF27">
    <property type="entry name" value="TBC1 DOMAIN FAMILY MEMBER 13"/>
    <property type="match status" value="1"/>
</dbReference>
<keyword evidence="9" id="KW-0732">Signal</keyword>
<dbReference type="InterPro" id="IPR035969">
    <property type="entry name" value="Rab-GAP_TBC_sf"/>
</dbReference>
<comment type="subunit">
    <text evidence="7">Interacts with RAB1A and RAB10; in a GTP-dependent manner.</text>
</comment>
<dbReference type="AlphaFoldDB" id="A0A818QIV3"/>
<organism evidence="11 12">
    <name type="scientific">Adineta steineri</name>
    <dbReference type="NCBI Taxonomy" id="433720"/>
    <lineage>
        <taxon>Eukaryota</taxon>
        <taxon>Metazoa</taxon>
        <taxon>Spiralia</taxon>
        <taxon>Gnathifera</taxon>
        <taxon>Rotifera</taxon>
        <taxon>Eurotatoria</taxon>
        <taxon>Bdelloidea</taxon>
        <taxon>Adinetida</taxon>
        <taxon>Adinetidae</taxon>
        <taxon>Adineta</taxon>
    </lineage>
</organism>
<evidence type="ECO:0000259" key="10">
    <source>
        <dbReference type="PROSITE" id="PS50086"/>
    </source>
</evidence>
<evidence type="ECO:0000256" key="3">
    <source>
        <dbReference type="ARBA" id="ARBA00022468"/>
    </source>
</evidence>
<gene>
    <name evidence="11" type="ORF">KXQ929_LOCUS7114</name>
</gene>
<dbReference type="Pfam" id="PF00566">
    <property type="entry name" value="RabGAP-TBC"/>
    <property type="match status" value="1"/>
</dbReference>
<dbReference type="PANTHER" id="PTHR22957">
    <property type="entry name" value="TBC1 DOMAIN FAMILY MEMBER GTPASE-ACTIVATING PROTEIN"/>
    <property type="match status" value="1"/>
</dbReference>
<dbReference type="SUPFAM" id="SSF49785">
    <property type="entry name" value="Galactose-binding domain-like"/>
    <property type="match status" value="1"/>
</dbReference>
<sequence length="533" mass="61946">MQSILIIFTTLCFFFKYSSSQELDCHDVCDYLVTYNITKTLSKSAAVTASGFCDPNIWYCSQHGSVADQASSLADPDKSGNGWNSIGYAPQYVQLDLTEKYRVSCVRLKVHMSSHGPTHHTLWAGDNLNRLRVVKELINETAPNRPWLNVTFNPPLDERSYFFIGCPTDNGIRSLTWKILLNYLVLDQTKWSSHLSKQRDLYRGYIRETIIQPGLTSSPQSNIVDHPLNSAPNSSWAAYFKENEILLQIDKDVRRLCPDLSFFQRQTEYPCAEIMNQEVGFESLRKRIVSTSLKVESHSQSRLTGRLEFQSNNSLQQSIRNDNSEYEVLANGCEAHWEVVERILFVYSKLNSGQGYTQGMNEIIGPIYYTFATDPNIEWREHAEADTFYCFTSLMTHLRDNFMKIYDNSEFGILGRMQKFLSLLKKIDNEVYELLDKQKLKPEFFAFRWLTLLLSQEFHLPDVLRIWDSFFADQDQNFQFLLYFCCAMVTLQRDQILTGDYSQNIKLLQHYPPDTDIHKIIEKAAELKRMHYI</sequence>
<evidence type="ECO:0000256" key="1">
    <source>
        <dbReference type="ARBA" id="ARBA00004370"/>
    </source>
</evidence>
<evidence type="ECO:0000256" key="7">
    <source>
        <dbReference type="ARBA" id="ARBA00064536"/>
    </source>
</evidence>
<dbReference type="Proteomes" id="UP000663868">
    <property type="component" value="Unassembled WGS sequence"/>
</dbReference>
<dbReference type="GO" id="GO:0016020">
    <property type="term" value="C:membrane"/>
    <property type="evidence" value="ECO:0007669"/>
    <property type="project" value="UniProtKB-SubCell"/>
</dbReference>
<evidence type="ECO:0000256" key="5">
    <source>
        <dbReference type="ARBA" id="ARBA00023136"/>
    </source>
</evidence>
<name>A0A818QIV3_9BILA</name>
<reference evidence="11" key="1">
    <citation type="submission" date="2021-02" db="EMBL/GenBank/DDBJ databases">
        <authorList>
            <person name="Nowell W R."/>
        </authorList>
    </citation>
    <scope>NUCLEOTIDE SEQUENCE</scope>
</reference>
<comment type="caution">
    <text evidence="11">The sequence shown here is derived from an EMBL/GenBank/DDBJ whole genome shotgun (WGS) entry which is preliminary data.</text>
</comment>
<feature type="domain" description="Rab-GAP TBC" evidence="10">
    <location>
        <begin position="167"/>
        <end position="474"/>
    </location>
</feature>
<dbReference type="GO" id="GO:0006886">
    <property type="term" value="P:intracellular protein transport"/>
    <property type="evidence" value="ECO:0007669"/>
    <property type="project" value="TreeGrafter"/>
</dbReference>
<dbReference type="InterPro" id="IPR008979">
    <property type="entry name" value="Galactose-bd-like_sf"/>
</dbReference>
<keyword evidence="5" id="KW-0472">Membrane</keyword>
<evidence type="ECO:0000313" key="11">
    <source>
        <dbReference type="EMBL" id="CAF3639528.1"/>
    </source>
</evidence>